<dbReference type="Pfam" id="PF24719">
    <property type="entry name" value="Imm33-like"/>
    <property type="match status" value="1"/>
</dbReference>
<accession>A0A4R1XTK5</accession>
<sequence>MQTIATYLLCILSRCFKLQHTATTVIMTLKLQDLIDEQKLLCEEFDSAYIEVKSADLVAVATKTLNQEPLVGLRKQPEGDEQVSWFIYAGELAADQDEFEIMTVTELEKILPDVLPYLALESGFRFMIDKDDYEDVWKEGAE</sequence>
<dbReference type="EMBL" id="SLVJ01000013">
    <property type="protein sequence ID" value="TCM66441.1"/>
    <property type="molecule type" value="Genomic_DNA"/>
</dbReference>
<keyword evidence="3" id="KW-1185">Reference proteome</keyword>
<dbReference type="Proteomes" id="UP000294963">
    <property type="component" value="Unassembled WGS sequence"/>
</dbReference>
<dbReference type="AlphaFoldDB" id="A0A4R1XTK5"/>
<reference evidence="2 3" key="1">
    <citation type="submission" date="2019-03" db="EMBL/GenBank/DDBJ databases">
        <title>Genomic analyses of the natural microbiome of Caenorhabditis elegans.</title>
        <authorList>
            <person name="Samuel B."/>
        </authorList>
    </citation>
    <scope>NUCLEOTIDE SEQUENCE [LARGE SCALE GENOMIC DNA]</scope>
    <source>
        <strain evidence="2 3">JUb89</strain>
    </source>
</reference>
<dbReference type="InterPro" id="IPR056509">
    <property type="entry name" value="Imm33-like"/>
</dbReference>
<evidence type="ECO:0000259" key="1">
    <source>
        <dbReference type="Pfam" id="PF24719"/>
    </source>
</evidence>
<evidence type="ECO:0000313" key="3">
    <source>
        <dbReference type="Proteomes" id="UP000294963"/>
    </source>
</evidence>
<evidence type="ECO:0000313" key="2">
    <source>
        <dbReference type="EMBL" id="TCM66441.1"/>
    </source>
</evidence>
<name>A0A4R1XTK5_ACICA</name>
<organism evidence="2 3">
    <name type="scientific">Acinetobacter calcoaceticus</name>
    <dbReference type="NCBI Taxonomy" id="471"/>
    <lineage>
        <taxon>Bacteria</taxon>
        <taxon>Pseudomonadati</taxon>
        <taxon>Pseudomonadota</taxon>
        <taxon>Gammaproteobacteria</taxon>
        <taxon>Moraxellales</taxon>
        <taxon>Moraxellaceae</taxon>
        <taxon>Acinetobacter</taxon>
        <taxon>Acinetobacter calcoaceticus/baumannii complex</taxon>
    </lineage>
</organism>
<protein>
    <recommendedName>
        <fullName evidence="1">Imm33-like domain-containing protein</fullName>
    </recommendedName>
</protein>
<feature type="domain" description="Imm33-like" evidence="1">
    <location>
        <begin position="37"/>
        <end position="139"/>
    </location>
</feature>
<comment type="caution">
    <text evidence="2">The sequence shown here is derived from an EMBL/GenBank/DDBJ whole genome shotgun (WGS) entry which is preliminary data.</text>
</comment>
<gene>
    <name evidence="2" type="ORF">EC844_11341</name>
</gene>
<proteinExistence type="predicted"/>